<dbReference type="InterPro" id="IPR034391">
    <property type="entry name" value="AdoMet-like_SPASM_containing"/>
</dbReference>
<dbReference type="InterPro" id="IPR058240">
    <property type="entry name" value="rSAM_sf"/>
</dbReference>
<dbReference type="InterPro" id="IPR007197">
    <property type="entry name" value="rSAM"/>
</dbReference>
<sequence length="331" mass="35742">MFRPSYPLHVVFILSNHCNLSCIHCSSNADKEGDKGYSTSRAKEILQQMNDVGVVDVAFSGGEPLLRRDLPELVTYARSLNMTVGTSTNGYPLTEKTAEKLKQASLSRLQVSIDGTKEVHDAVRGLGSFQKALEAVETALEAGLKTHICFTAMRRNAHLLPDMLELCAQLKVDGFNLSQFIPTGRGALSEGLKPDTARALLQTWLAAKADYPDIYLSAHSSGLASLAPDADACRGGCQAGISIACVTAEGDVTPCVMFPLSLGNLKDTSFGEIWSNSPHIKALHQRDVKGGCASCSFKWQCGGCRAAAWAVDQDMMAEDPYCWLIHDRLSA</sequence>
<dbReference type="InterPro" id="IPR013785">
    <property type="entry name" value="Aldolase_TIM"/>
</dbReference>
<dbReference type="Pfam" id="PF04055">
    <property type="entry name" value="Radical_SAM"/>
    <property type="match status" value="1"/>
</dbReference>
<comment type="caution">
    <text evidence="8">The sequence shown here is derived from an EMBL/GenBank/DDBJ whole genome shotgun (WGS) entry which is preliminary data.</text>
</comment>
<dbReference type="NCBIfam" id="TIGR04085">
    <property type="entry name" value="rSAM_more_4Fe4S"/>
    <property type="match status" value="1"/>
</dbReference>
<evidence type="ECO:0000256" key="4">
    <source>
        <dbReference type="ARBA" id="ARBA00022723"/>
    </source>
</evidence>
<dbReference type="PANTHER" id="PTHR11228:SF7">
    <property type="entry name" value="PQQA PEPTIDE CYCLASE"/>
    <property type="match status" value="1"/>
</dbReference>
<dbReference type="InterPro" id="IPR023885">
    <property type="entry name" value="4Fe4S-binding_SPASM_dom"/>
</dbReference>
<keyword evidence="5" id="KW-0408">Iron</keyword>
<dbReference type="PROSITE" id="PS51918">
    <property type="entry name" value="RADICAL_SAM"/>
    <property type="match status" value="1"/>
</dbReference>
<evidence type="ECO:0000256" key="2">
    <source>
        <dbReference type="ARBA" id="ARBA00022485"/>
    </source>
</evidence>
<evidence type="ECO:0000259" key="7">
    <source>
        <dbReference type="PROSITE" id="PS51918"/>
    </source>
</evidence>
<reference evidence="8 9" key="1">
    <citation type="submission" date="2016-10" db="EMBL/GenBank/DDBJ databases">
        <authorList>
            <person name="Varghese N."/>
            <person name="Submissions S."/>
        </authorList>
    </citation>
    <scope>NUCLEOTIDE SEQUENCE [LARGE SCALE GENOMIC DNA]</scope>
    <source>
        <strain evidence="8 9">DSM 16392</strain>
    </source>
</reference>
<dbReference type="SFLD" id="SFLDG01386">
    <property type="entry name" value="main_SPASM_domain-containing"/>
    <property type="match status" value="1"/>
</dbReference>
<dbReference type="SFLD" id="SFLDG01067">
    <property type="entry name" value="SPASM/twitch_domain_containing"/>
    <property type="match status" value="2"/>
</dbReference>
<keyword evidence="6" id="KW-0411">Iron-sulfur</keyword>
<name>A0A1I4FM51_9HYPH</name>
<dbReference type="Gene3D" id="3.20.20.70">
    <property type="entry name" value="Aldolase class I"/>
    <property type="match status" value="1"/>
</dbReference>
<keyword evidence="4" id="KW-0479">Metal-binding</keyword>
<dbReference type="InterPro" id="IPR017200">
    <property type="entry name" value="PqqE-like"/>
</dbReference>
<keyword evidence="3" id="KW-0949">S-adenosyl-L-methionine</keyword>
<dbReference type="InterPro" id="IPR050377">
    <property type="entry name" value="Radical_SAM_PqqE_MftC-like"/>
</dbReference>
<keyword evidence="2" id="KW-0004">4Fe-4S</keyword>
<evidence type="ECO:0000256" key="1">
    <source>
        <dbReference type="ARBA" id="ARBA00001966"/>
    </source>
</evidence>
<evidence type="ECO:0000256" key="3">
    <source>
        <dbReference type="ARBA" id="ARBA00022691"/>
    </source>
</evidence>
<evidence type="ECO:0000313" key="9">
    <source>
        <dbReference type="Proteomes" id="UP000199598"/>
    </source>
</evidence>
<evidence type="ECO:0000256" key="6">
    <source>
        <dbReference type="ARBA" id="ARBA00023014"/>
    </source>
</evidence>
<accession>A0A1I4FM51</accession>
<keyword evidence="9" id="KW-1185">Reference proteome</keyword>
<dbReference type="SMART" id="SM00729">
    <property type="entry name" value="Elp3"/>
    <property type="match status" value="1"/>
</dbReference>
<protein>
    <submittedName>
        <fullName evidence="8">Radical SAM additional 4Fe4S-binding SPASM domain-containing protein</fullName>
    </submittedName>
</protein>
<dbReference type="PANTHER" id="PTHR11228">
    <property type="entry name" value="RADICAL SAM DOMAIN PROTEIN"/>
    <property type="match status" value="1"/>
</dbReference>
<dbReference type="SFLD" id="SFLDG01387">
    <property type="entry name" value="BtrN-like_SPASM_domain_contain"/>
    <property type="match status" value="1"/>
</dbReference>
<dbReference type="CDD" id="cd01335">
    <property type="entry name" value="Radical_SAM"/>
    <property type="match status" value="1"/>
</dbReference>
<dbReference type="SUPFAM" id="SSF102114">
    <property type="entry name" value="Radical SAM enzymes"/>
    <property type="match status" value="1"/>
</dbReference>
<dbReference type="SFLD" id="SFLDS00029">
    <property type="entry name" value="Radical_SAM"/>
    <property type="match status" value="2"/>
</dbReference>
<dbReference type="Proteomes" id="UP000199598">
    <property type="component" value="Unassembled WGS sequence"/>
</dbReference>
<gene>
    <name evidence="8" type="ORF">SAMN04488518_12032</name>
</gene>
<feature type="domain" description="Radical SAM core" evidence="7">
    <location>
        <begin position="4"/>
        <end position="223"/>
    </location>
</feature>
<dbReference type="CDD" id="cd21123">
    <property type="entry name" value="SPASM_MftC-like"/>
    <property type="match status" value="1"/>
</dbReference>
<dbReference type="EMBL" id="FOSK01000020">
    <property type="protein sequence ID" value="SFL18974.1"/>
    <property type="molecule type" value="Genomic_DNA"/>
</dbReference>
<organism evidence="8 9">
    <name type="scientific">Pseudovibrio ascidiaceicola</name>
    <dbReference type="NCBI Taxonomy" id="285279"/>
    <lineage>
        <taxon>Bacteria</taxon>
        <taxon>Pseudomonadati</taxon>
        <taxon>Pseudomonadota</taxon>
        <taxon>Alphaproteobacteria</taxon>
        <taxon>Hyphomicrobiales</taxon>
        <taxon>Stappiaceae</taxon>
        <taxon>Pseudovibrio</taxon>
    </lineage>
</organism>
<comment type="cofactor">
    <cofactor evidence="1">
        <name>[4Fe-4S] cluster</name>
        <dbReference type="ChEBI" id="CHEBI:49883"/>
    </cofactor>
</comment>
<dbReference type="RefSeq" id="WP_093524011.1">
    <property type="nucleotide sequence ID" value="NZ_FOSK01000020.1"/>
</dbReference>
<proteinExistence type="predicted"/>
<dbReference type="Pfam" id="PF13186">
    <property type="entry name" value="SPASM"/>
    <property type="match status" value="1"/>
</dbReference>
<dbReference type="InterPro" id="IPR006638">
    <property type="entry name" value="Elp3/MiaA/NifB-like_rSAM"/>
</dbReference>
<dbReference type="PIRSF" id="PIRSF037420">
    <property type="entry name" value="PQQ_syn_pqqE"/>
    <property type="match status" value="1"/>
</dbReference>
<evidence type="ECO:0000313" key="8">
    <source>
        <dbReference type="EMBL" id="SFL18974.1"/>
    </source>
</evidence>
<evidence type="ECO:0000256" key="5">
    <source>
        <dbReference type="ARBA" id="ARBA00023004"/>
    </source>
</evidence>